<dbReference type="RefSeq" id="WP_344124564.1">
    <property type="nucleotide sequence ID" value="NZ_BAAABW010000044.1"/>
</dbReference>
<dbReference type="InterPro" id="IPR011251">
    <property type="entry name" value="Luciferase-like_dom"/>
</dbReference>
<dbReference type="NCBIfam" id="TIGR03841">
    <property type="entry name" value="F420_Rv3093c"/>
    <property type="match status" value="1"/>
</dbReference>
<evidence type="ECO:0000313" key="4">
    <source>
        <dbReference type="Proteomes" id="UP001500063"/>
    </source>
</evidence>
<dbReference type="EMBL" id="BAAABW010000044">
    <property type="protein sequence ID" value="GAA0382022.1"/>
    <property type="molecule type" value="Genomic_DNA"/>
</dbReference>
<name>A0ABN0Y450_9ACTN</name>
<feature type="domain" description="Luciferase-like" evidence="2">
    <location>
        <begin position="23"/>
        <end position="306"/>
    </location>
</feature>
<reference evidence="3 4" key="1">
    <citation type="journal article" date="2019" name="Int. J. Syst. Evol. Microbiol.">
        <title>The Global Catalogue of Microorganisms (GCM) 10K type strain sequencing project: providing services to taxonomists for standard genome sequencing and annotation.</title>
        <authorList>
            <consortium name="The Broad Institute Genomics Platform"/>
            <consortium name="The Broad Institute Genome Sequencing Center for Infectious Disease"/>
            <person name="Wu L."/>
            <person name="Ma J."/>
        </authorList>
    </citation>
    <scope>NUCLEOTIDE SEQUENCE [LARGE SCALE GENOMIC DNA]</scope>
    <source>
        <strain evidence="3 4">JCM 4565</strain>
    </source>
</reference>
<organism evidence="3 4">
    <name type="scientific">Streptomyces blastmyceticus</name>
    <dbReference type="NCBI Taxonomy" id="68180"/>
    <lineage>
        <taxon>Bacteria</taxon>
        <taxon>Bacillati</taxon>
        <taxon>Actinomycetota</taxon>
        <taxon>Actinomycetes</taxon>
        <taxon>Kitasatosporales</taxon>
        <taxon>Streptomycetaceae</taxon>
        <taxon>Streptomyces</taxon>
    </lineage>
</organism>
<proteinExistence type="predicted"/>
<dbReference type="SUPFAM" id="SSF51679">
    <property type="entry name" value="Bacterial luciferase-like"/>
    <property type="match status" value="1"/>
</dbReference>
<dbReference type="Pfam" id="PF00296">
    <property type="entry name" value="Bac_luciferase"/>
    <property type="match status" value="1"/>
</dbReference>
<dbReference type="Gene3D" id="3.20.20.30">
    <property type="entry name" value="Luciferase-like domain"/>
    <property type="match status" value="1"/>
</dbReference>
<evidence type="ECO:0000259" key="2">
    <source>
        <dbReference type="Pfam" id="PF00296"/>
    </source>
</evidence>
<accession>A0ABN0Y450</accession>
<keyword evidence="1" id="KW-0560">Oxidoreductase</keyword>
<comment type="caution">
    <text evidence="3">The sequence shown here is derived from an EMBL/GenBank/DDBJ whole genome shotgun (WGS) entry which is preliminary data.</text>
</comment>
<sequence>MPSSDRPPLAQPNWGVTLPLPGITIGHHQHIIERLPDIGYSDVWTAEGGGTDAFTPLAAAAAWSPSLRLGTGIVPVFTRGPAVIAQTAATLAQLAPGRLLLGLGSSVPAHVSDINGIPFEEPFKRTRDVLRFVTRALRGEYIAGEFDTFSIAGYHLPHPPTEPVKVILGALRPNMLRLAFNEGDGAITNLLFPEDVPKILEAIGPQPVGKELVVKVFVCPTENREHARSNARPFLAWILNRDPYRKFHEWLGNGELLREVHEAWEAADPAGSQRALPDEVVDGLFISGSPEECREQIMRYHLPGVTSIQLFVSLPPEAFYSQETVLDILRRLGPDTC</sequence>
<keyword evidence="4" id="KW-1185">Reference proteome</keyword>
<protein>
    <submittedName>
        <fullName evidence="3">LLM class F420-dependent oxidoreductase</fullName>
    </submittedName>
</protein>
<dbReference type="InterPro" id="IPR036661">
    <property type="entry name" value="Luciferase-like_sf"/>
</dbReference>
<dbReference type="InterPro" id="IPR050564">
    <property type="entry name" value="F420-G6PD/mer"/>
</dbReference>
<evidence type="ECO:0000256" key="1">
    <source>
        <dbReference type="ARBA" id="ARBA00023002"/>
    </source>
</evidence>
<dbReference type="Proteomes" id="UP001500063">
    <property type="component" value="Unassembled WGS sequence"/>
</dbReference>
<evidence type="ECO:0000313" key="3">
    <source>
        <dbReference type="EMBL" id="GAA0382022.1"/>
    </source>
</evidence>
<dbReference type="PANTHER" id="PTHR43244">
    <property type="match status" value="1"/>
</dbReference>
<gene>
    <name evidence="3" type="ORF">GCM10010319_70580</name>
</gene>
<dbReference type="PANTHER" id="PTHR43244:SF1">
    <property type="entry name" value="5,10-METHYLENETETRAHYDROMETHANOPTERIN REDUCTASE"/>
    <property type="match status" value="1"/>
</dbReference>
<dbReference type="CDD" id="cd01097">
    <property type="entry name" value="Tetrahydromethanopterin_reductase"/>
    <property type="match status" value="1"/>
</dbReference>
<dbReference type="InterPro" id="IPR022526">
    <property type="entry name" value="F420_Rv3093c"/>
</dbReference>